<dbReference type="GO" id="GO:0010181">
    <property type="term" value="F:FMN binding"/>
    <property type="evidence" value="ECO:0007669"/>
    <property type="project" value="InterPro"/>
</dbReference>
<dbReference type="EMBL" id="AP012204">
    <property type="protein sequence ID" value="BAK37342.1"/>
    <property type="molecule type" value="Genomic_DNA"/>
</dbReference>
<dbReference type="Pfam" id="PF01613">
    <property type="entry name" value="Flavin_Reduct"/>
    <property type="match status" value="1"/>
</dbReference>
<dbReference type="STRING" id="1032480.MLP_43280"/>
<dbReference type="SUPFAM" id="SSF50475">
    <property type="entry name" value="FMN-binding split barrel"/>
    <property type="match status" value="1"/>
</dbReference>
<dbReference type="PANTHER" id="PTHR30466:SF11">
    <property type="entry name" value="FLAVIN-DEPENDENT MONOOXYGENASE, REDUCTASE SUBUNIT HSAB"/>
    <property type="match status" value="1"/>
</dbReference>
<accession>F5XST4</accession>
<dbReference type="InterPro" id="IPR050268">
    <property type="entry name" value="NADH-dep_flavin_reductase"/>
</dbReference>
<dbReference type="GO" id="GO:0042602">
    <property type="term" value="F:riboflavin reductase (NADPH) activity"/>
    <property type="evidence" value="ECO:0007669"/>
    <property type="project" value="TreeGrafter"/>
</dbReference>
<dbReference type="AlphaFoldDB" id="F5XST4"/>
<comment type="similarity">
    <text evidence="1">Belongs to the non-flavoprotein flavin reductase family.</text>
</comment>
<dbReference type="HOGENOM" id="CLU_059021_1_0_11"/>
<dbReference type="RefSeq" id="WP_013865176.1">
    <property type="nucleotide sequence ID" value="NC_015635.1"/>
</dbReference>
<evidence type="ECO:0000313" key="5">
    <source>
        <dbReference type="Proteomes" id="UP000007947"/>
    </source>
</evidence>
<organism evidence="4 5">
    <name type="scientific">Microlunatus phosphovorus (strain ATCC 700054 / DSM 10555 / JCM 9379 / NBRC 101784 / NCIMB 13414 / VKM Ac-1990 / NM-1)</name>
    <dbReference type="NCBI Taxonomy" id="1032480"/>
    <lineage>
        <taxon>Bacteria</taxon>
        <taxon>Bacillati</taxon>
        <taxon>Actinomycetota</taxon>
        <taxon>Actinomycetes</taxon>
        <taxon>Propionibacteriales</taxon>
        <taxon>Propionibacteriaceae</taxon>
        <taxon>Microlunatus</taxon>
    </lineage>
</organism>
<gene>
    <name evidence="4" type="ordered locus">MLP_43280</name>
</gene>
<dbReference type="InterPro" id="IPR002563">
    <property type="entry name" value="Flavin_Rdtase-like_dom"/>
</dbReference>
<dbReference type="Gene3D" id="2.30.110.10">
    <property type="entry name" value="Electron Transport, Fmn-binding Protein, Chain A"/>
    <property type="match status" value="1"/>
</dbReference>
<proteinExistence type="inferred from homology"/>
<dbReference type="KEGG" id="mph:MLP_43280"/>
<evidence type="ECO:0000256" key="2">
    <source>
        <dbReference type="ARBA" id="ARBA00023002"/>
    </source>
</evidence>
<name>F5XST4_MICPN</name>
<keyword evidence="5" id="KW-1185">Reference proteome</keyword>
<keyword evidence="2" id="KW-0560">Oxidoreductase</keyword>
<sequence length="185" mass="19535">MSQTEPLRVTPEAFRHALAHWSTGVAVLACRLEDQVYAMTVTSLASVSLTPPLVLVSVGRQSRCHDPIIRAGSWAVSILAADQGDLGRRFAAPGRAYEAQFVGVAATDAPFSAAPVLDGCLAWLDCQTVALHEAGDHTIVVGEVAHTGPLHSGGDGLGESSVREPLTYYRSSFSDGGRRSVARPQ</sequence>
<reference evidence="4 5" key="1">
    <citation type="submission" date="2011-05" db="EMBL/GenBank/DDBJ databases">
        <title>Whole genome sequence of Microlunatus phosphovorus NM-1.</title>
        <authorList>
            <person name="Hosoyama A."/>
            <person name="Sasaki K."/>
            <person name="Harada T."/>
            <person name="Igarashi R."/>
            <person name="Kawakoshi A."/>
            <person name="Sasagawa M."/>
            <person name="Fukada J."/>
            <person name="Nakamura S."/>
            <person name="Katano Y."/>
            <person name="Hanada S."/>
            <person name="Kamagata Y."/>
            <person name="Nakamura N."/>
            <person name="Yamazaki S."/>
            <person name="Fujita N."/>
        </authorList>
    </citation>
    <scope>NUCLEOTIDE SEQUENCE [LARGE SCALE GENOMIC DNA]</scope>
    <source>
        <strain evidence="5">ATCC 700054 / DSM 10555 / JCM 9379 / NBRC 101784 / NCIMB 13414 / VKM Ac-1990 / NM-1</strain>
    </source>
</reference>
<evidence type="ECO:0000313" key="4">
    <source>
        <dbReference type="EMBL" id="BAK37342.1"/>
    </source>
</evidence>
<dbReference type="InterPro" id="IPR012349">
    <property type="entry name" value="Split_barrel_FMN-bd"/>
</dbReference>
<evidence type="ECO:0000259" key="3">
    <source>
        <dbReference type="SMART" id="SM00903"/>
    </source>
</evidence>
<feature type="domain" description="Flavin reductase like" evidence="3">
    <location>
        <begin position="18"/>
        <end position="175"/>
    </location>
</feature>
<dbReference type="SMART" id="SM00903">
    <property type="entry name" value="Flavin_Reduct"/>
    <property type="match status" value="1"/>
</dbReference>
<dbReference type="PANTHER" id="PTHR30466">
    <property type="entry name" value="FLAVIN REDUCTASE"/>
    <property type="match status" value="1"/>
</dbReference>
<dbReference type="Proteomes" id="UP000007947">
    <property type="component" value="Chromosome"/>
</dbReference>
<dbReference type="eggNOG" id="COG1853">
    <property type="taxonomic scope" value="Bacteria"/>
</dbReference>
<protein>
    <submittedName>
        <fullName evidence="4">Oxidoreductase</fullName>
    </submittedName>
</protein>
<evidence type="ECO:0000256" key="1">
    <source>
        <dbReference type="ARBA" id="ARBA00008898"/>
    </source>
</evidence>